<keyword evidence="4 7" id="KW-0472">Membrane</keyword>
<evidence type="ECO:0000256" key="4">
    <source>
        <dbReference type="ARBA" id="ARBA00023136"/>
    </source>
</evidence>
<dbReference type="RefSeq" id="XP_066661620.1">
    <property type="nucleotide sequence ID" value="XM_066819432.1"/>
</dbReference>
<organism evidence="9 10">
    <name type="scientific">Apiospora hydei</name>
    <dbReference type="NCBI Taxonomy" id="1337664"/>
    <lineage>
        <taxon>Eukaryota</taxon>
        <taxon>Fungi</taxon>
        <taxon>Dikarya</taxon>
        <taxon>Ascomycota</taxon>
        <taxon>Pezizomycotina</taxon>
        <taxon>Sordariomycetes</taxon>
        <taxon>Xylariomycetidae</taxon>
        <taxon>Amphisphaeriales</taxon>
        <taxon>Apiosporaceae</taxon>
        <taxon>Apiospora</taxon>
    </lineage>
</organism>
<feature type="transmembrane region" description="Helical" evidence="7">
    <location>
        <begin position="34"/>
        <end position="58"/>
    </location>
</feature>
<comment type="similarity">
    <text evidence="5">Belongs to the SAT4 family.</text>
</comment>
<feature type="transmembrane region" description="Helical" evidence="7">
    <location>
        <begin position="167"/>
        <end position="189"/>
    </location>
</feature>
<gene>
    <name evidence="9" type="ORF">PG997_015118</name>
</gene>
<name>A0ABR1UY97_9PEZI</name>
<evidence type="ECO:0000313" key="9">
    <source>
        <dbReference type="EMBL" id="KAK8063021.1"/>
    </source>
</evidence>
<accession>A0ABR1UY97</accession>
<reference evidence="9 10" key="1">
    <citation type="submission" date="2023-01" db="EMBL/GenBank/DDBJ databases">
        <title>Analysis of 21 Apiospora genomes using comparative genomics revels a genus with tremendous synthesis potential of carbohydrate active enzymes and secondary metabolites.</title>
        <authorList>
            <person name="Sorensen T."/>
        </authorList>
    </citation>
    <scope>NUCLEOTIDE SEQUENCE [LARGE SCALE GENOMIC DNA]</scope>
    <source>
        <strain evidence="9 10">CBS 114990</strain>
    </source>
</reference>
<evidence type="ECO:0000256" key="3">
    <source>
        <dbReference type="ARBA" id="ARBA00022989"/>
    </source>
</evidence>
<comment type="caution">
    <text evidence="9">The sequence shown here is derived from an EMBL/GenBank/DDBJ whole genome shotgun (WGS) entry which is preliminary data.</text>
</comment>
<dbReference type="InterPro" id="IPR049326">
    <property type="entry name" value="Rhodopsin_dom_fungi"/>
</dbReference>
<sequence>MSSDSNNSTAGGSDNDPLAGLIPPPTEINDTHKVYSVAAACIALCIVACLTVSARLVLRVRKRDIGLDDIAIVPATLLYIGWTGLAAYVNLHAGVGKPLWEVTMTEFTIWFKASLPIAILYDTFSSLMTGIVAAAWLYPIMSASIRVSTLFFYRRIFAKTSDRLKNIIWALLALQAVYVVVFSIVPGFLCRPFYYAWRPLERQLHCSDLYYYNYQVALYAVSMFFDLVLLVLPIGPVWRLQMPIARRIGTVVLFALGAAACVAAAYKLGVFVDQQNHYIPTDMTWLQYLVSRFVPGQFNLYGTTFWIPSQVEPTVALVGTSMPALKQWFRHASERLGSRDTKNTSAHSGSGSNHSKHLPRVSAGARRSDTSLIGSANEQQGISLDAMGHSHAGQERAAEDWRHS</sequence>
<evidence type="ECO:0000259" key="8">
    <source>
        <dbReference type="Pfam" id="PF20684"/>
    </source>
</evidence>
<dbReference type="Pfam" id="PF20684">
    <property type="entry name" value="Fung_rhodopsin"/>
    <property type="match status" value="1"/>
</dbReference>
<keyword evidence="2 7" id="KW-0812">Transmembrane</keyword>
<evidence type="ECO:0000256" key="7">
    <source>
        <dbReference type="SAM" id="Phobius"/>
    </source>
</evidence>
<dbReference type="GeneID" id="92052492"/>
<keyword evidence="10" id="KW-1185">Reference proteome</keyword>
<keyword evidence="3 7" id="KW-1133">Transmembrane helix</keyword>
<protein>
    <recommendedName>
        <fullName evidence="8">Rhodopsin domain-containing protein</fullName>
    </recommendedName>
</protein>
<feature type="transmembrane region" description="Helical" evidence="7">
    <location>
        <begin position="244"/>
        <end position="266"/>
    </location>
</feature>
<feature type="transmembrane region" description="Helical" evidence="7">
    <location>
        <begin position="70"/>
        <end position="89"/>
    </location>
</feature>
<dbReference type="Proteomes" id="UP001433268">
    <property type="component" value="Unassembled WGS sequence"/>
</dbReference>
<dbReference type="EMBL" id="JAQQWN010000010">
    <property type="protein sequence ID" value="KAK8063021.1"/>
    <property type="molecule type" value="Genomic_DNA"/>
</dbReference>
<evidence type="ECO:0000256" key="2">
    <source>
        <dbReference type="ARBA" id="ARBA00022692"/>
    </source>
</evidence>
<dbReference type="InterPro" id="IPR052337">
    <property type="entry name" value="SAT4-like"/>
</dbReference>
<feature type="transmembrane region" description="Helical" evidence="7">
    <location>
        <begin position="209"/>
        <end position="232"/>
    </location>
</feature>
<evidence type="ECO:0000256" key="1">
    <source>
        <dbReference type="ARBA" id="ARBA00004141"/>
    </source>
</evidence>
<feature type="compositionally biased region" description="Polar residues" evidence="6">
    <location>
        <begin position="343"/>
        <end position="353"/>
    </location>
</feature>
<evidence type="ECO:0000313" key="10">
    <source>
        <dbReference type="Proteomes" id="UP001433268"/>
    </source>
</evidence>
<evidence type="ECO:0000256" key="5">
    <source>
        <dbReference type="ARBA" id="ARBA00038359"/>
    </source>
</evidence>
<evidence type="ECO:0000256" key="6">
    <source>
        <dbReference type="SAM" id="MobiDB-lite"/>
    </source>
</evidence>
<dbReference type="PANTHER" id="PTHR33048">
    <property type="entry name" value="PTH11-LIKE INTEGRAL MEMBRANE PROTEIN (AFU_ORTHOLOGUE AFUA_5G11245)"/>
    <property type="match status" value="1"/>
</dbReference>
<proteinExistence type="inferred from homology"/>
<feature type="domain" description="Rhodopsin" evidence="8">
    <location>
        <begin position="54"/>
        <end position="330"/>
    </location>
</feature>
<comment type="subcellular location">
    <subcellularLocation>
        <location evidence="1">Membrane</location>
        <topology evidence="1">Multi-pass membrane protein</topology>
    </subcellularLocation>
</comment>
<dbReference type="PANTHER" id="PTHR33048:SF47">
    <property type="entry name" value="INTEGRAL MEMBRANE PROTEIN-RELATED"/>
    <property type="match status" value="1"/>
</dbReference>
<feature type="region of interest" description="Disordered" evidence="6">
    <location>
        <begin position="336"/>
        <end position="370"/>
    </location>
</feature>